<feature type="repeat" description="WD" evidence="5">
    <location>
        <begin position="134"/>
        <end position="176"/>
    </location>
</feature>
<reference evidence="6 7" key="2">
    <citation type="submission" date="2016-08" db="EMBL/GenBank/DDBJ databases">
        <title>Pervasive Adenine N6-methylation of Active Genes in Fungi.</title>
        <authorList>
            <consortium name="DOE Joint Genome Institute"/>
            <person name="Mondo S.J."/>
            <person name="Dannebaum R.O."/>
            <person name="Kuo R.C."/>
            <person name="Labutti K."/>
            <person name="Haridas S."/>
            <person name="Kuo A."/>
            <person name="Salamov A."/>
            <person name="Ahrendt S.R."/>
            <person name="Lipzen A."/>
            <person name="Sullivan W."/>
            <person name="Andreopoulos W.B."/>
            <person name="Clum A."/>
            <person name="Lindquist E."/>
            <person name="Daum C."/>
            <person name="Ramamoorthy G.K."/>
            <person name="Gryganskyi A."/>
            <person name="Culley D."/>
            <person name="Magnuson J.K."/>
            <person name="James T.Y."/>
            <person name="O'Malley M.A."/>
            <person name="Stajich J.E."/>
            <person name="Spatafora J.W."/>
            <person name="Visel A."/>
            <person name="Grigoriev I.V."/>
        </authorList>
    </citation>
    <scope>NUCLEOTIDE SEQUENCE [LARGE SCALE GENOMIC DNA]</scope>
    <source>
        <strain evidence="6 7">S4</strain>
    </source>
</reference>
<dbReference type="OrthoDB" id="1068471at2759"/>
<dbReference type="GO" id="GO:0071013">
    <property type="term" value="C:catalytic step 2 spliceosome"/>
    <property type="evidence" value="ECO:0007669"/>
    <property type="project" value="TreeGrafter"/>
</dbReference>
<dbReference type="InterPro" id="IPR019775">
    <property type="entry name" value="WD40_repeat_CS"/>
</dbReference>
<dbReference type="GO" id="GO:0006397">
    <property type="term" value="P:mRNA processing"/>
    <property type="evidence" value="ECO:0007669"/>
    <property type="project" value="UniProtKB-KW"/>
</dbReference>
<keyword evidence="7" id="KW-1185">Reference proteome</keyword>
<sequence>MSSGALIQTNRNNSNESNKLILSQGNAVNQANAQTVQRTSGLLAPIMQLSGQEGELNTCKFSTSGEYIASGSFDRTIFLWNTYGECKNYNVLKGHSGAILELDWSQDEKFIYSASTDKTVGVWDATTGEKLKKMKGHNNIVNSVCASKANNDTLVTSGDDNLINIWDIRTKGPVNTIEEKYQVIASCWSLDGNTVFSGGIDNHVKAWDIRNNSLLYTLKGHTDTITCLRISPDGNQLLSNSMDNRVMTWNVKSFVSGERFNKCFDGAPHGFEKNLIKSCWSSDGLFIASGGGDRSVTIWNSNTQAIAYKLPGHKGCVNEVDWHPKEPIVLSCSNDKTMFLGEINPEEVMF</sequence>
<keyword evidence="1 5" id="KW-0853">WD repeat</keyword>
<dbReference type="Proteomes" id="UP000193944">
    <property type="component" value="Unassembled WGS sequence"/>
</dbReference>
<dbReference type="PANTHER" id="PTHR44006:SF1">
    <property type="entry name" value="U5 SMALL NUCLEAR RIBONUCLEOPROTEIN 40 KDA PROTEIN"/>
    <property type="match status" value="1"/>
</dbReference>
<dbReference type="PROSITE" id="PS00678">
    <property type="entry name" value="WD_REPEATS_1"/>
    <property type="match status" value="3"/>
</dbReference>
<dbReference type="GO" id="GO:0003723">
    <property type="term" value="F:RNA binding"/>
    <property type="evidence" value="ECO:0007669"/>
    <property type="project" value="TreeGrafter"/>
</dbReference>
<protein>
    <submittedName>
        <fullName evidence="6">WD repeat-containing protein-like protein</fullName>
    </submittedName>
</protein>
<dbReference type="InterPro" id="IPR020472">
    <property type="entry name" value="WD40_PAC1"/>
</dbReference>
<organism evidence="6 7">
    <name type="scientific">Anaeromyces robustus</name>
    <dbReference type="NCBI Taxonomy" id="1754192"/>
    <lineage>
        <taxon>Eukaryota</taxon>
        <taxon>Fungi</taxon>
        <taxon>Fungi incertae sedis</taxon>
        <taxon>Chytridiomycota</taxon>
        <taxon>Chytridiomycota incertae sedis</taxon>
        <taxon>Neocallimastigomycetes</taxon>
        <taxon>Neocallimastigales</taxon>
        <taxon>Neocallimastigaceae</taxon>
        <taxon>Anaeromyces</taxon>
    </lineage>
</organism>
<evidence type="ECO:0000256" key="1">
    <source>
        <dbReference type="ARBA" id="ARBA00022574"/>
    </source>
</evidence>
<dbReference type="GO" id="GO:0071014">
    <property type="term" value="C:post-mRNA release spliceosomal complex"/>
    <property type="evidence" value="ECO:0007669"/>
    <property type="project" value="EnsemblFungi"/>
</dbReference>
<dbReference type="EMBL" id="MCFG01000002">
    <property type="protein sequence ID" value="ORX88133.1"/>
    <property type="molecule type" value="Genomic_DNA"/>
</dbReference>
<dbReference type="CDD" id="cd00200">
    <property type="entry name" value="WD40"/>
    <property type="match status" value="1"/>
</dbReference>
<feature type="repeat" description="WD" evidence="5">
    <location>
        <begin position="310"/>
        <end position="350"/>
    </location>
</feature>
<dbReference type="PROSITE" id="PS50082">
    <property type="entry name" value="WD_REPEATS_2"/>
    <property type="match status" value="7"/>
</dbReference>
<feature type="repeat" description="WD" evidence="5">
    <location>
        <begin position="49"/>
        <end position="81"/>
    </location>
</feature>
<dbReference type="SMART" id="SM00320">
    <property type="entry name" value="WD40"/>
    <property type="match status" value="7"/>
</dbReference>
<evidence type="ECO:0000256" key="5">
    <source>
        <dbReference type="PROSITE-ProRule" id="PRU00221"/>
    </source>
</evidence>
<proteinExistence type="predicted"/>
<feature type="repeat" description="WD" evidence="5">
    <location>
        <begin position="218"/>
        <end position="253"/>
    </location>
</feature>
<dbReference type="PROSITE" id="PS50294">
    <property type="entry name" value="WD_REPEATS_REGION"/>
    <property type="match status" value="5"/>
</dbReference>
<dbReference type="InterPro" id="IPR052234">
    <property type="entry name" value="U5_snRNP_Component"/>
</dbReference>
<dbReference type="SUPFAM" id="SSF50978">
    <property type="entry name" value="WD40 repeat-like"/>
    <property type="match status" value="1"/>
</dbReference>
<comment type="caution">
    <text evidence="6">The sequence shown here is derived from an EMBL/GenBank/DDBJ whole genome shotgun (WGS) entry which is preliminary data.</text>
</comment>
<keyword evidence="4" id="KW-0508">mRNA splicing</keyword>
<evidence type="ECO:0000313" key="6">
    <source>
        <dbReference type="EMBL" id="ORX88133.1"/>
    </source>
</evidence>
<gene>
    <name evidence="6" type="ORF">BCR32DRAFT_288881</name>
</gene>
<dbReference type="Gene3D" id="2.130.10.10">
    <property type="entry name" value="YVTN repeat-like/Quinoprotein amine dehydrogenase"/>
    <property type="match status" value="1"/>
</dbReference>
<dbReference type="GO" id="GO:0005682">
    <property type="term" value="C:U5 snRNP"/>
    <property type="evidence" value="ECO:0007669"/>
    <property type="project" value="EnsemblFungi"/>
</dbReference>
<name>A0A1Y1XQX3_9FUNG</name>
<dbReference type="InterPro" id="IPR001680">
    <property type="entry name" value="WD40_rpt"/>
</dbReference>
<evidence type="ECO:0000256" key="2">
    <source>
        <dbReference type="ARBA" id="ARBA00022664"/>
    </source>
</evidence>
<dbReference type="PRINTS" id="PR00320">
    <property type="entry name" value="GPROTEINBRPT"/>
</dbReference>
<dbReference type="InterPro" id="IPR015943">
    <property type="entry name" value="WD40/YVTN_repeat-like_dom_sf"/>
</dbReference>
<evidence type="ECO:0000256" key="3">
    <source>
        <dbReference type="ARBA" id="ARBA00022737"/>
    </source>
</evidence>
<feature type="repeat" description="WD" evidence="5">
    <location>
        <begin position="188"/>
        <end position="217"/>
    </location>
</feature>
<keyword evidence="3" id="KW-0677">Repeat</keyword>
<feature type="repeat" description="WD" evidence="5">
    <location>
        <begin position="92"/>
        <end position="133"/>
    </location>
</feature>
<feature type="repeat" description="WD" evidence="5">
    <location>
        <begin position="280"/>
        <end position="309"/>
    </location>
</feature>
<dbReference type="AlphaFoldDB" id="A0A1Y1XQX3"/>
<dbReference type="InterPro" id="IPR036322">
    <property type="entry name" value="WD40_repeat_dom_sf"/>
</dbReference>
<accession>A0A1Y1XQX3</accession>
<dbReference type="PANTHER" id="PTHR44006">
    <property type="entry name" value="U5 SMALL NUCLEAR RIBONUCLEOPROTEIN 40 KDA PROTEIN"/>
    <property type="match status" value="1"/>
</dbReference>
<reference evidence="6 7" key="1">
    <citation type="submission" date="2016-08" db="EMBL/GenBank/DDBJ databases">
        <title>A Parts List for Fungal Cellulosomes Revealed by Comparative Genomics.</title>
        <authorList>
            <consortium name="DOE Joint Genome Institute"/>
            <person name="Haitjema C.H."/>
            <person name="Gilmore S.P."/>
            <person name="Henske J.K."/>
            <person name="Solomon K.V."/>
            <person name="De Groot R."/>
            <person name="Kuo A."/>
            <person name="Mondo S.J."/>
            <person name="Salamov A.A."/>
            <person name="Labutti K."/>
            <person name="Zhao Z."/>
            <person name="Chiniquy J."/>
            <person name="Barry K."/>
            <person name="Brewer H.M."/>
            <person name="Purvine S.O."/>
            <person name="Wright A.T."/>
            <person name="Boxma B."/>
            <person name="Van Alen T."/>
            <person name="Hackstein J.H."/>
            <person name="Baker S.E."/>
            <person name="Grigoriev I.V."/>
            <person name="O'Malley M.A."/>
        </authorList>
    </citation>
    <scope>NUCLEOTIDE SEQUENCE [LARGE SCALE GENOMIC DNA]</scope>
    <source>
        <strain evidence="6 7">S4</strain>
    </source>
</reference>
<evidence type="ECO:0000256" key="4">
    <source>
        <dbReference type="ARBA" id="ARBA00023187"/>
    </source>
</evidence>
<dbReference type="Pfam" id="PF00400">
    <property type="entry name" value="WD40"/>
    <property type="match status" value="7"/>
</dbReference>
<dbReference type="STRING" id="1754192.A0A1Y1XQX3"/>
<keyword evidence="2" id="KW-0507">mRNA processing</keyword>
<dbReference type="GO" id="GO:0008380">
    <property type="term" value="P:RNA splicing"/>
    <property type="evidence" value="ECO:0007669"/>
    <property type="project" value="UniProtKB-KW"/>
</dbReference>
<evidence type="ECO:0000313" key="7">
    <source>
        <dbReference type="Proteomes" id="UP000193944"/>
    </source>
</evidence>